<dbReference type="SUPFAM" id="SSF53822">
    <property type="entry name" value="Periplasmic binding protein-like I"/>
    <property type="match status" value="1"/>
</dbReference>
<dbReference type="PANTHER" id="PTHR30036:SF7">
    <property type="entry name" value="ABC TRANSPORTER PERIPLASMIC-BINDING PROTEIN YPHF"/>
    <property type="match status" value="1"/>
</dbReference>
<dbReference type="Pfam" id="PF13407">
    <property type="entry name" value="Peripla_BP_4"/>
    <property type="match status" value="1"/>
</dbReference>
<accession>A0ABY5DKS4</accession>
<gene>
    <name evidence="5" type="ORF">NBH00_13325</name>
</gene>
<evidence type="ECO:0000256" key="1">
    <source>
        <dbReference type="ARBA" id="ARBA00004196"/>
    </source>
</evidence>
<keyword evidence="6" id="KW-1185">Reference proteome</keyword>
<dbReference type="Proteomes" id="UP001056035">
    <property type="component" value="Chromosome"/>
</dbReference>
<protein>
    <submittedName>
        <fullName evidence="5">Substrate-binding domain-containing protein</fullName>
    </submittedName>
</protein>
<dbReference type="PROSITE" id="PS51257">
    <property type="entry name" value="PROKAR_LIPOPROTEIN"/>
    <property type="match status" value="1"/>
</dbReference>
<comment type="subcellular location">
    <subcellularLocation>
        <location evidence="1">Cell envelope</location>
    </subcellularLocation>
</comment>
<reference evidence="5 6" key="1">
    <citation type="submission" date="2022-06" db="EMBL/GenBank/DDBJ databases">
        <title>Paraconexibacter antarcticus.</title>
        <authorList>
            <person name="Kim C.S."/>
        </authorList>
    </citation>
    <scope>NUCLEOTIDE SEQUENCE [LARGE SCALE GENOMIC DNA]</scope>
    <source>
        <strain evidence="5 6">02-257</strain>
    </source>
</reference>
<evidence type="ECO:0000313" key="6">
    <source>
        <dbReference type="Proteomes" id="UP001056035"/>
    </source>
</evidence>
<dbReference type="InterPro" id="IPR025997">
    <property type="entry name" value="SBP_2_dom"/>
</dbReference>
<dbReference type="PANTHER" id="PTHR30036">
    <property type="entry name" value="D-XYLOSE-BINDING PERIPLASMIC PROTEIN"/>
    <property type="match status" value="1"/>
</dbReference>
<evidence type="ECO:0000259" key="4">
    <source>
        <dbReference type="Pfam" id="PF13407"/>
    </source>
</evidence>
<feature type="chain" id="PRO_5047390391" evidence="3">
    <location>
        <begin position="20"/>
        <end position="361"/>
    </location>
</feature>
<evidence type="ECO:0000256" key="3">
    <source>
        <dbReference type="SAM" id="SignalP"/>
    </source>
</evidence>
<evidence type="ECO:0000256" key="2">
    <source>
        <dbReference type="ARBA" id="ARBA00007639"/>
    </source>
</evidence>
<feature type="domain" description="Periplasmic binding protein" evidence="4">
    <location>
        <begin position="64"/>
        <end position="290"/>
    </location>
</feature>
<comment type="similarity">
    <text evidence="2">Belongs to the bacterial solute-binding protein 2 family.</text>
</comment>
<dbReference type="EMBL" id="CP098502">
    <property type="protein sequence ID" value="UTI62343.1"/>
    <property type="molecule type" value="Genomic_DNA"/>
</dbReference>
<dbReference type="InterPro" id="IPR028082">
    <property type="entry name" value="Peripla_BP_I"/>
</dbReference>
<proteinExistence type="inferred from homology"/>
<evidence type="ECO:0000313" key="5">
    <source>
        <dbReference type="EMBL" id="UTI62343.1"/>
    </source>
</evidence>
<organism evidence="5 6">
    <name type="scientific">Paraconexibacter antarcticus</name>
    <dbReference type="NCBI Taxonomy" id="2949664"/>
    <lineage>
        <taxon>Bacteria</taxon>
        <taxon>Bacillati</taxon>
        <taxon>Actinomycetota</taxon>
        <taxon>Thermoleophilia</taxon>
        <taxon>Solirubrobacterales</taxon>
        <taxon>Paraconexibacteraceae</taxon>
        <taxon>Paraconexibacter</taxon>
    </lineage>
</organism>
<sequence length="361" mass="36759">MKKYMACIATVVAVGSVSACGSSNGSSTGSAPATAATTGSKAATGGFTGSTKLPSGKVGVLQVNAQSERIQIWGKTAKDALSKVGWKSEVIDGKGDPAAWAQAMTTFINEKVDGIVTLAIDPAAILPQLKAAKAAGIPVITAGITVAGPGKNLYAANYAPPDGRFGQVLADYLKTKFPAGTEYVDQDLTAVSGAHALITAGDPLMKAAGFKLVGTKDLNPADLVPQTSKAAVDLTAGHPKAKIMLTCCDFAPPIVVPALKQAGRTGVTIAARYDNPSSLALIRQGAPVVIAAADSDQSVLLAIGQLLAKKASGTAIDPKADAGKYTFKMVDKATVPASGFVFDPATQIAAAVKQWQTEYSR</sequence>
<dbReference type="InterPro" id="IPR050555">
    <property type="entry name" value="Bact_Solute-Bind_Prot2"/>
</dbReference>
<name>A0ABY5DKS4_9ACTN</name>
<dbReference type="Gene3D" id="3.40.50.2300">
    <property type="match status" value="2"/>
</dbReference>
<feature type="signal peptide" evidence="3">
    <location>
        <begin position="1"/>
        <end position="19"/>
    </location>
</feature>
<dbReference type="RefSeq" id="WP_254569081.1">
    <property type="nucleotide sequence ID" value="NZ_CP098502.1"/>
</dbReference>
<keyword evidence="3" id="KW-0732">Signal</keyword>